<keyword evidence="4" id="KW-1185">Reference proteome</keyword>
<dbReference type="CDD" id="cd00293">
    <property type="entry name" value="USP-like"/>
    <property type="match status" value="1"/>
</dbReference>
<sequence>MAEVDRDPEVYFHKMLVAVDDSEDSKLAFKYAVHRAKKDHLGLAIVSILESDEMNVYQAFSNDYVHGEREDLERHLEEYRHEAEDAGVEKVETFIGEGKPGDVIVHETIPTIKPDLLIIGARAKTTGARVGSQAAYMVKHARISVAVIRK</sequence>
<comment type="caution">
    <text evidence="3">The sequence shown here is derived from an EMBL/GenBank/DDBJ whole genome shotgun (WGS) entry which is preliminary data.</text>
</comment>
<name>A0ABW1ULR6_9LACO</name>
<dbReference type="PANTHER" id="PTHR46268:SF6">
    <property type="entry name" value="UNIVERSAL STRESS PROTEIN UP12"/>
    <property type="match status" value="1"/>
</dbReference>
<feature type="domain" description="UspA" evidence="2">
    <location>
        <begin position="12"/>
        <end position="149"/>
    </location>
</feature>
<dbReference type="InterPro" id="IPR014729">
    <property type="entry name" value="Rossmann-like_a/b/a_fold"/>
</dbReference>
<comment type="similarity">
    <text evidence="1">Belongs to the universal stress protein A family.</text>
</comment>
<evidence type="ECO:0000256" key="1">
    <source>
        <dbReference type="ARBA" id="ARBA00008791"/>
    </source>
</evidence>
<dbReference type="PRINTS" id="PR01438">
    <property type="entry name" value="UNVRSLSTRESS"/>
</dbReference>
<dbReference type="PANTHER" id="PTHR46268">
    <property type="entry name" value="STRESS RESPONSE PROTEIN NHAX"/>
    <property type="match status" value="1"/>
</dbReference>
<accession>A0ABW1ULR6</accession>
<dbReference type="InterPro" id="IPR006016">
    <property type="entry name" value="UspA"/>
</dbReference>
<dbReference type="SUPFAM" id="SSF52402">
    <property type="entry name" value="Adenine nucleotide alpha hydrolases-like"/>
    <property type="match status" value="1"/>
</dbReference>
<proteinExistence type="inferred from homology"/>
<dbReference type="Pfam" id="PF00582">
    <property type="entry name" value="Usp"/>
    <property type="match status" value="1"/>
</dbReference>
<dbReference type="InterPro" id="IPR006015">
    <property type="entry name" value="Universal_stress_UspA"/>
</dbReference>
<organism evidence="3 4">
    <name type="scientific">Lapidilactobacillus achengensis</name>
    <dbReference type="NCBI Taxonomy" id="2486000"/>
    <lineage>
        <taxon>Bacteria</taxon>
        <taxon>Bacillati</taxon>
        <taxon>Bacillota</taxon>
        <taxon>Bacilli</taxon>
        <taxon>Lactobacillales</taxon>
        <taxon>Lactobacillaceae</taxon>
        <taxon>Lapidilactobacillus</taxon>
    </lineage>
</organism>
<dbReference type="Gene3D" id="3.40.50.620">
    <property type="entry name" value="HUPs"/>
    <property type="match status" value="1"/>
</dbReference>
<dbReference type="Proteomes" id="UP001596310">
    <property type="component" value="Unassembled WGS sequence"/>
</dbReference>
<dbReference type="EMBL" id="JBHSSM010000014">
    <property type="protein sequence ID" value="MFC6314869.1"/>
    <property type="molecule type" value="Genomic_DNA"/>
</dbReference>
<evidence type="ECO:0000259" key="2">
    <source>
        <dbReference type="Pfam" id="PF00582"/>
    </source>
</evidence>
<evidence type="ECO:0000313" key="3">
    <source>
        <dbReference type="EMBL" id="MFC6314869.1"/>
    </source>
</evidence>
<gene>
    <name evidence="3" type="ORF">ACFQHW_04705</name>
</gene>
<dbReference type="RefSeq" id="WP_125600967.1">
    <property type="nucleotide sequence ID" value="NZ_JBHSSM010000014.1"/>
</dbReference>
<reference evidence="4" key="1">
    <citation type="journal article" date="2019" name="Int. J. Syst. Evol. Microbiol.">
        <title>The Global Catalogue of Microorganisms (GCM) 10K type strain sequencing project: providing services to taxonomists for standard genome sequencing and annotation.</title>
        <authorList>
            <consortium name="The Broad Institute Genomics Platform"/>
            <consortium name="The Broad Institute Genome Sequencing Center for Infectious Disease"/>
            <person name="Wu L."/>
            <person name="Ma J."/>
        </authorList>
    </citation>
    <scope>NUCLEOTIDE SEQUENCE [LARGE SCALE GENOMIC DNA]</scope>
    <source>
        <strain evidence="4">CCM 8897</strain>
    </source>
</reference>
<evidence type="ECO:0000313" key="4">
    <source>
        <dbReference type="Proteomes" id="UP001596310"/>
    </source>
</evidence>
<protein>
    <submittedName>
        <fullName evidence="3">Universal stress protein</fullName>
    </submittedName>
</protein>